<protein>
    <submittedName>
        <fullName evidence="2">Uncharacterized protein</fullName>
    </submittedName>
</protein>
<feature type="signal peptide" evidence="1">
    <location>
        <begin position="1"/>
        <end position="23"/>
    </location>
</feature>
<keyword evidence="3" id="KW-1185">Reference proteome</keyword>
<proteinExistence type="predicted"/>
<accession>A0ABQ2VCL1</accession>
<sequence>MRRIIAALGALVAAMAVVTPAGAATGDLASSCEIKLYTAGRLDGTFTVRGSYRLLGSLPAASPASAPLTADDWGLSVRLDLGDELAKRGVTKFDQGMVSAAYLSVQHDGVEDWPQKPLTDLGRDIAADQFATGVTSKIADAQVYPDAVPGHWRFASAGDIWLSFHKYSNTQVAMYVHCTADPGQDLFYAETTVNP</sequence>
<feature type="chain" id="PRO_5046140946" evidence="1">
    <location>
        <begin position="24"/>
        <end position="195"/>
    </location>
</feature>
<name>A0ABQ2VCL1_9PSEU</name>
<gene>
    <name evidence="2" type="ORF">GCM10010178_83070</name>
</gene>
<keyword evidence="1" id="KW-0732">Signal</keyword>
<dbReference type="EMBL" id="BMRE01000070">
    <property type="protein sequence ID" value="GGU79643.1"/>
    <property type="molecule type" value="Genomic_DNA"/>
</dbReference>
<organism evidence="2 3">
    <name type="scientific">Lentzea flava</name>
    <dbReference type="NCBI Taxonomy" id="103732"/>
    <lineage>
        <taxon>Bacteria</taxon>
        <taxon>Bacillati</taxon>
        <taxon>Actinomycetota</taxon>
        <taxon>Actinomycetes</taxon>
        <taxon>Pseudonocardiales</taxon>
        <taxon>Pseudonocardiaceae</taxon>
        <taxon>Lentzea</taxon>
    </lineage>
</organism>
<dbReference type="RefSeq" id="WP_189259285.1">
    <property type="nucleotide sequence ID" value="NZ_BMRE01000070.1"/>
</dbReference>
<evidence type="ECO:0000256" key="1">
    <source>
        <dbReference type="SAM" id="SignalP"/>
    </source>
</evidence>
<dbReference type="Proteomes" id="UP000649573">
    <property type="component" value="Unassembled WGS sequence"/>
</dbReference>
<comment type="caution">
    <text evidence="2">The sequence shown here is derived from an EMBL/GenBank/DDBJ whole genome shotgun (WGS) entry which is preliminary data.</text>
</comment>
<evidence type="ECO:0000313" key="3">
    <source>
        <dbReference type="Proteomes" id="UP000649573"/>
    </source>
</evidence>
<reference evidence="3" key="1">
    <citation type="journal article" date="2019" name="Int. J. Syst. Evol. Microbiol.">
        <title>The Global Catalogue of Microorganisms (GCM) 10K type strain sequencing project: providing services to taxonomists for standard genome sequencing and annotation.</title>
        <authorList>
            <consortium name="The Broad Institute Genomics Platform"/>
            <consortium name="The Broad Institute Genome Sequencing Center for Infectious Disease"/>
            <person name="Wu L."/>
            <person name="Ma J."/>
        </authorList>
    </citation>
    <scope>NUCLEOTIDE SEQUENCE [LARGE SCALE GENOMIC DNA]</scope>
    <source>
        <strain evidence="3">JCM 3296</strain>
    </source>
</reference>
<evidence type="ECO:0000313" key="2">
    <source>
        <dbReference type="EMBL" id="GGU79643.1"/>
    </source>
</evidence>